<dbReference type="GO" id="GO:0020037">
    <property type="term" value="F:heme binding"/>
    <property type="evidence" value="ECO:0007669"/>
    <property type="project" value="TreeGrafter"/>
</dbReference>
<dbReference type="EMBL" id="FQXS01000007">
    <property type="protein sequence ID" value="SHH70379.1"/>
    <property type="molecule type" value="Genomic_DNA"/>
</dbReference>
<dbReference type="CDD" id="cd00321">
    <property type="entry name" value="SO_family_Moco"/>
    <property type="match status" value="1"/>
</dbReference>
<feature type="signal peptide" evidence="1">
    <location>
        <begin position="1"/>
        <end position="29"/>
    </location>
</feature>
<protein>
    <submittedName>
        <fullName evidence="3">Oxidoreductase molybdopterin binding domain-containing protein</fullName>
    </submittedName>
</protein>
<accession>A0A1M5V557</accession>
<evidence type="ECO:0000313" key="4">
    <source>
        <dbReference type="Proteomes" id="UP000184139"/>
    </source>
</evidence>
<feature type="domain" description="Oxidoreductase molybdopterin-binding" evidence="2">
    <location>
        <begin position="53"/>
        <end position="189"/>
    </location>
</feature>
<dbReference type="GO" id="GO:0008482">
    <property type="term" value="F:sulfite oxidase activity"/>
    <property type="evidence" value="ECO:0007669"/>
    <property type="project" value="TreeGrafter"/>
</dbReference>
<keyword evidence="1" id="KW-0732">Signal</keyword>
<dbReference type="InterPro" id="IPR000572">
    <property type="entry name" value="OxRdtase_Mopterin-bd_dom"/>
</dbReference>
<dbReference type="PANTHER" id="PTHR19372">
    <property type="entry name" value="SULFITE REDUCTASE"/>
    <property type="match status" value="1"/>
</dbReference>
<reference evidence="3 4" key="1">
    <citation type="submission" date="2016-11" db="EMBL/GenBank/DDBJ databases">
        <authorList>
            <person name="Jaros S."/>
            <person name="Januszkiewicz K."/>
            <person name="Wedrychowicz H."/>
        </authorList>
    </citation>
    <scope>NUCLEOTIDE SEQUENCE [LARGE SCALE GENOMIC DNA]</scope>
    <source>
        <strain evidence="3 4">DSM 9705</strain>
    </source>
</reference>
<dbReference type="PRINTS" id="PR00407">
    <property type="entry name" value="EUMOPTERIN"/>
</dbReference>
<dbReference type="GO" id="GO:0043546">
    <property type="term" value="F:molybdopterin cofactor binding"/>
    <property type="evidence" value="ECO:0007669"/>
    <property type="project" value="TreeGrafter"/>
</dbReference>
<dbReference type="SUPFAM" id="SSF56524">
    <property type="entry name" value="Oxidoreductase molybdopterin-binding domain"/>
    <property type="match status" value="1"/>
</dbReference>
<dbReference type="STRING" id="1121409.SAMN02745124_01495"/>
<dbReference type="AlphaFoldDB" id="A0A1M5V557"/>
<gene>
    <name evidence="3" type="ORF">SAMN02745124_01495</name>
</gene>
<dbReference type="Proteomes" id="UP000184139">
    <property type="component" value="Unassembled WGS sequence"/>
</dbReference>
<dbReference type="PANTHER" id="PTHR19372:SF7">
    <property type="entry name" value="SULFITE OXIDASE, MITOCHONDRIAL"/>
    <property type="match status" value="1"/>
</dbReference>
<evidence type="ECO:0000256" key="1">
    <source>
        <dbReference type="SAM" id="SignalP"/>
    </source>
</evidence>
<feature type="chain" id="PRO_5012364264" evidence="1">
    <location>
        <begin position="30"/>
        <end position="190"/>
    </location>
</feature>
<dbReference type="Pfam" id="PF00174">
    <property type="entry name" value="Oxidored_molyb"/>
    <property type="match status" value="1"/>
</dbReference>
<evidence type="ECO:0000259" key="2">
    <source>
        <dbReference type="Pfam" id="PF00174"/>
    </source>
</evidence>
<evidence type="ECO:0000313" key="3">
    <source>
        <dbReference type="EMBL" id="SHH70379.1"/>
    </source>
</evidence>
<dbReference type="InterPro" id="IPR036374">
    <property type="entry name" value="OxRdtase_Mopterin-bd_sf"/>
</dbReference>
<keyword evidence="4" id="KW-1185">Reference proteome</keyword>
<dbReference type="Gene3D" id="3.90.420.10">
    <property type="entry name" value="Oxidoreductase, molybdopterin-binding domain"/>
    <property type="match status" value="1"/>
</dbReference>
<name>A0A1M5V557_9BACT</name>
<proteinExistence type="predicted"/>
<organism evidence="3 4">
    <name type="scientific">Desulfofustis glycolicus DSM 9705</name>
    <dbReference type="NCBI Taxonomy" id="1121409"/>
    <lineage>
        <taxon>Bacteria</taxon>
        <taxon>Pseudomonadati</taxon>
        <taxon>Thermodesulfobacteriota</taxon>
        <taxon>Desulfobulbia</taxon>
        <taxon>Desulfobulbales</taxon>
        <taxon>Desulfocapsaceae</taxon>
        <taxon>Desulfofustis</taxon>
    </lineage>
</organism>
<dbReference type="GO" id="GO:0006790">
    <property type="term" value="P:sulfur compound metabolic process"/>
    <property type="evidence" value="ECO:0007669"/>
    <property type="project" value="TreeGrafter"/>
</dbReference>
<sequence length="190" mass="21171">MNLNTPGHHFCRPAATLLAILLLSLFSVAATTAHGQEFERNTLFDGLHITGSPVDIDAATYRLAVTGKVERELSLSFADIQDMEAVERRLLLECPGFFTDVGIWTGVPVRTILNLAGLHTDAKTIIFVSADNIYRTRFPVDYLLQSDDTLIAYRFEGRQFHRVHGFPVRLVAGGREGSDWVKWLGSIIVE</sequence>
<dbReference type="InterPro" id="IPR008335">
    <property type="entry name" value="Mopterin_OxRdtase_euk"/>
</dbReference>